<keyword evidence="6" id="KW-0460">Magnesium</keyword>
<comment type="catalytic activity">
    <reaction evidence="11">
        <text>GTP + ATP = 3',3'-cGAMP + 2 diphosphate</text>
        <dbReference type="Rhea" id="RHEA:35647"/>
        <dbReference type="ChEBI" id="CHEBI:30616"/>
        <dbReference type="ChEBI" id="CHEBI:33019"/>
        <dbReference type="ChEBI" id="CHEBI:37565"/>
        <dbReference type="ChEBI" id="CHEBI:71501"/>
    </reaction>
    <physiologicalReaction direction="left-to-right" evidence="11">
        <dbReference type="Rhea" id="RHEA:35648"/>
    </physiologicalReaction>
</comment>
<dbReference type="Proteomes" id="UP000321734">
    <property type="component" value="Unassembled WGS sequence"/>
</dbReference>
<dbReference type="GO" id="GO:0046872">
    <property type="term" value="F:metal ion binding"/>
    <property type="evidence" value="ECO:0007669"/>
    <property type="project" value="UniProtKB-KW"/>
</dbReference>
<evidence type="ECO:0000256" key="4">
    <source>
        <dbReference type="ARBA" id="ARBA00022741"/>
    </source>
</evidence>
<keyword evidence="3" id="KW-0479">Metal-binding</keyword>
<dbReference type="AlphaFoldDB" id="A0A5C7AMW1"/>
<organism evidence="13 14">
    <name type="scientific">Gelidibacter salicanalis</name>
    <dbReference type="NCBI Taxonomy" id="291193"/>
    <lineage>
        <taxon>Bacteria</taxon>
        <taxon>Pseudomonadati</taxon>
        <taxon>Bacteroidota</taxon>
        <taxon>Flavobacteriia</taxon>
        <taxon>Flavobacteriales</taxon>
        <taxon>Flavobacteriaceae</taxon>
        <taxon>Gelidibacter</taxon>
    </lineage>
</organism>
<keyword evidence="14" id="KW-1185">Reference proteome</keyword>
<evidence type="ECO:0000256" key="5">
    <source>
        <dbReference type="ARBA" id="ARBA00022840"/>
    </source>
</evidence>
<accession>A0A5C7AMW1</accession>
<gene>
    <name evidence="13" type="ORF">ES711_10775</name>
</gene>
<evidence type="ECO:0000259" key="12">
    <source>
        <dbReference type="Pfam" id="PF21654"/>
    </source>
</evidence>
<dbReference type="EMBL" id="VORX01000004">
    <property type="protein sequence ID" value="TXE07905.1"/>
    <property type="molecule type" value="Genomic_DNA"/>
</dbReference>
<proteinExistence type="predicted"/>
<dbReference type="OrthoDB" id="661552at2"/>
<evidence type="ECO:0000256" key="10">
    <source>
        <dbReference type="ARBA" id="ARBA00044145"/>
    </source>
</evidence>
<protein>
    <recommendedName>
        <fullName evidence="10">Cyclic GMP-AMP synthase</fullName>
    </recommendedName>
</protein>
<dbReference type="RefSeq" id="WP_146893302.1">
    <property type="nucleotide sequence ID" value="NZ_VORX01000004.1"/>
</dbReference>
<dbReference type="GO" id="GO:0051607">
    <property type="term" value="P:defense response to virus"/>
    <property type="evidence" value="ECO:0007669"/>
    <property type="project" value="UniProtKB-KW"/>
</dbReference>
<evidence type="ECO:0000256" key="2">
    <source>
        <dbReference type="ARBA" id="ARBA00022695"/>
    </source>
</evidence>
<dbReference type="GO" id="GO:0005524">
    <property type="term" value="F:ATP binding"/>
    <property type="evidence" value="ECO:0007669"/>
    <property type="project" value="UniProtKB-KW"/>
</dbReference>
<comment type="caution">
    <text evidence="13">The sequence shown here is derived from an EMBL/GenBank/DDBJ whole genome shotgun (WGS) entry which is preliminary data.</text>
</comment>
<keyword evidence="8" id="KW-0051">Antiviral defense</keyword>
<dbReference type="NCBIfam" id="NF041078">
    <property type="entry name" value="cGAS"/>
    <property type="match status" value="1"/>
</dbReference>
<keyword evidence="4" id="KW-0547">Nucleotide-binding</keyword>
<evidence type="ECO:0000256" key="8">
    <source>
        <dbReference type="ARBA" id="ARBA00023118"/>
    </source>
</evidence>
<dbReference type="GO" id="GO:0005525">
    <property type="term" value="F:GTP binding"/>
    <property type="evidence" value="ECO:0007669"/>
    <property type="project" value="UniProtKB-KW"/>
</dbReference>
<evidence type="ECO:0000256" key="3">
    <source>
        <dbReference type="ARBA" id="ARBA00022723"/>
    </source>
</evidence>
<keyword evidence="9" id="KW-0342">GTP-binding</keyword>
<sequence>MADLHSTFTEFDGTIRLPSQKKDTLRGSRNSIRKDIKKYFDEKRDKHTVSFKGQGSYMMNTTIKPISSEYDLDDGVYIFGKEEDRPNVQTAHNWIFNAVKNRTSSESLDKNTCVRVIYKSDYHVDLPIYYKTDNSNDEYALDDEIPELAHLSKGWIQSDPYAFKKWFDEQAKSRSQLKRIVRYLKAWSDKKQNDNFSLRFPSGMVFTILASNYLVENERDDISLLETLKSIQSNIDNTRFNFASYECFRPTVDKNENLLDRYSADTTKSNFLNALDSFIKSGEQAIELQSKKDACAKWQKHLGNRFPCLSINEDKSNSSARVFSSPDQLSFDNKSA</sequence>
<evidence type="ECO:0000256" key="6">
    <source>
        <dbReference type="ARBA" id="ARBA00022842"/>
    </source>
</evidence>
<evidence type="ECO:0000256" key="1">
    <source>
        <dbReference type="ARBA" id="ARBA00022679"/>
    </source>
</evidence>
<feature type="domain" description="Cyclic GMP-AMP synthase DncV-like nucleotidyltransferase" evidence="12">
    <location>
        <begin position="50"/>
        <end position="129"/>
    </location>
</feature>
<dbReference type="GO" id="GO:0140701">
    <property type="term" value="F:3',3'-cyclic GMP-AMP synthase activity"/>
    <property type="evidence" value="ECO:0007669"/>
    <property type="project" value="InterPro"/>
</dbReference>
<evidence type="ECO:0000256" key="7">
    <source>
        <dbReference type="ARBA" id="ARBA00023080"/>
    </source>
</evidence>
<name>A0A5C7AMW1_9FLAO</name>
<keyword evidence="7" id="KW-0546">Nucleotide metabolism</keyword>
<evidence type="ECO:0000256" key="11">
    <source>
        <dbReference type="ARBA" id="ARBA00048304"/>
    </source>
</evidence>
<dbReference type="Pfam" id="PF21654">
    <property type="entry name" value="DncV-like_NTFase"/>
    <property type="match status" value="1"/>
</dbReference>
<reference evidence="13 14" key="1">
    <citation type="submission" date="2019-08" db="EMBL/GenBank/DDBJ databases">
        <title>Genome sequence of Gelidibacter salicanalis IC162T.</title>
        <authorList>
            <person name="Bowman J.P."/>
        </authorList>
    </citation>
    <scope>NUCLEOTIDE SEQUENCE [LARGE SCALE GENOMIC DNA]</scope>
    <source>
        <strain evidence="13 14">IC162</strain>
    </source>
</reference>
<dbReference type="InterPro" id="IPR048445">
    <property type="entry name" value="DncV-like_NTFase"/>
</dbReference>
<keyword evidence="5" id="KW-0067">ATP-binding</keyword>
<keyword evidence="1" id="KW-0808">Transferase</keyword>
<evidence type="ECO:0000313" key="13">
    <source>
        <dbReference type="EMBL" id="TXE07905.1"/>
    </source>
</evidence>
<keyword evidence="2" id="KW-0548">Nucleotidyltransferase</keyword>
<dbReference type="GO" id="GO:0009117">
    <property type="term" value="P:nucleotide metabolic process"/>
    <property type="evidence" value="ECO:0007669"/>
    <property type="project" value="UniProtKB-KW"/>
</dbReference>
<dbReference type="InterPro" id="IPR047805">
    <property type="entry name" value="GAMP_synthase"/>
</dbReference>
<evidence type="ECO:0000256" key="9">
    <source>
        <dbReference type="ARBA" id="ARBA00023134"/>
    </source>
</evidence>
<evidence type="ECO:0000313" key="14">
    <source>
        <dbReference type="Proteomes" id="UP000321734"/>
    </source>
</evidence>